<dbReference type="Proteomes" id="UP000596742">
    <property type="component" value="Unassembled WGS sequence"/>
</dbReference>
<dbReference type="Pfam" id="PF00071">
    <property type="entry name" value="Ras"/>
    <property type="match status" value="1"/>
</dbReference>
<dbReference type="OrthoDB" id="265044at2759"/>
<feature type="compositionally biased region" description="Low complexity" evidence="10">
    <location>
        <begin position="194"/>
        <end position="204"/>
    </location>
</feature>
<keyword evidence="4" id="KW-0547">Nucleotide-binding</keyword>
<dbReference type="InterPro" id="IPR027417">
    <property type="entry name" value="P-loop_NTPase"/>
</dbReference>
<dbReference type="SUPFAM" id="SSF52540">
    <property type="entry name" value="P-loop containing nucleoside triphosphate hydrolases"/>
    <property type="match status" value="1"/>
</dbReference>
<dbReference type="FunFam" id="3.40.50.300:FF:000475">
    <property type="entry name" value="GTP-binding protein Rhes"/>
    <property type="match status" value="1"/>
</dbReference>
<evidence type="ECO:0000256" key="2">
    <source>
        <dbReference type="ARBA" id="ARBA00022475"/>
    </source>
</evidence>
<gene>
    <name evidence="11" type="ORF">MGAL_10B091687</name>
</gene>
<comment type="caution">
    <text evidence="11">The sequence shown here is derived from an EMBL/GenBank/DDBJ whole genome shotgun (WGS) entry which is preliminary data.</text>
</comment>
<evidence type="ECO:0000256" key="10">
    <source>
        <dbReference type="SAM" id="MobiDB-lite"/>
    </source>
</evidence>
<keyword evidence="6" id="KW-0472">Membrane</keyword>
<evidence type="ECO:0000313" key="11">
    <source>
        <dbReference type="EMBL" id="VDI27189.1"/>
    </source>
</evidence>
<dbReference type="InterPro" id="IPR052236">
    <property type="entry name" value="Small_GTPase_RasD"/>
</dbReference>
<evidence type="ECO:0000256" key="5">
    <source>
        <dbReference type="ARBA" id="ARBA00023134"/>
    </source>
</evidence>
<dbReference type="Gene3D" id="3.40.50.300">
    <property type="entry name" value="P-loop containing nucleotide triphosphate hydrolases"/>
    <property type="match status" value="1"/>
</dbReference>
<dbReference type="NCBIfam" id="TIGR00231">
    <property type="entry name" value="small_GTP"/>
    <property type="match status" value="1"/>
</dbReference>
<sequence>MSRQRICSEGGAEKEVHYRIAVLGAAEVGKSSIISQFLYDRFNSEYKETVEELYRGQYNIDGIRLTLDILDTAGHHEFPAMRKLAISSSDAFILVYSMTDSNSFDEVKKLREDIIAQREKVPIVIVGNKSDISSNVSSVDKETAASIACVDWESGFVQASAKDNTNIVGIFQELLRLSDFPQPLSPAVRRRRMSMPTTSSSSNSIHKHSRNSCVIS</sequence>
<evidence type="ECO:0000256" key="9">
    <source>
        <dbReference type="ARBA" id="ARBA00038061"/>
    </source>
</evidence>
<evidence type="ECO:0008006" key="13">
    <source>
        <dbReference type="Google" id="ProtNLM"/>
    </source>
</evidence>
<evidence type="ECO:0000256" key="4">
    <source>
        <dbReference type="ARBA" id="ARBA00022741"/>
    </source>
</evidence>
<dbReference type="InterPro" id="IPR001806">
    <property type="entry name" value="Small_GTPase"/>
</dbReference>
<dbReference type="PANTHER" id="PTHR46149:SF7">
    <property type="entry name" value="GTP-BINDING PROTEIN DI-RAS2"/>
    <property type="match status" value="1"/>
</dbReference>
<comment type="similarity">
    <text evidence="9">Belongs to the small GTPase superfamily. RasD family.</text>
</comment>
<organism evidence="11 12">
    <name type="scientific">Mytilus galloprovincialis</name>
    <name type="common">Mediterranean mussel</name>
    <dbReference type="NCBI Taxonomy" id="29158"/>
    <lineage>
        <taxon>Eukaryota</taxon>
        <taxon>Metazoa</taxon>
        <taxon>Spiralia</taxon>
        <taxon>Lophotrochozoa</taxon>
        <taxon>Mollusca</taxon>
        <taxon>Bivalvia</taxon>
        <taxon>Autobranchia</taxon>
        <taxon>Pteriomorphia</taxon>
        <taxon>Mytilida</taxon>
        <taxon>Mytiloidea</taxon>
        <taxon>Mytilidae</taxon>
        <taxon>Mytilinae</taxon>
        <taxon>Mytilus</taxon>
    </lineage>
</organism>
<keyword evidence="12" id="KW-1185">Reference proteome</keyword>
<reference evidence="11" key="1">
    <citation type="submission" date="2018-11" db="EMBL/GenBank/DDBJ databases">
        <authorList>
            <person name="Alioto T."/>
            <person name="Alioto T."/>
        </authorList>
    </citation>
    <scope>NUCLEOTIDE SEQUENCE</scope>
</reference>
<keyword evidence="5" id="KW-0342">GTP-binding</keyword>
<keyword evidence="3" id="KW-0488">Methylation</keyword>
<dbReference type="InterPro" id="IPR005225">
    <property type="entry name" value="Small_GTP-bd"/>
</dbReference>
<evidence type="ECO:0000256" key="3">
    <source>
        <dbReference type="ARBA" id="ARBA00022481"/>
    </source>
</evidence>
<evidence type="ECO:0000313" key="12">
    <source>
        <dbReference type="Proteomes" id="UP000596742"/>
    </source>
</evidence>
<keyword evidence="8" id="KW-0636">Prenylation</keyword>
<dbReference type="PANTHER" id="PTHR46149">
    <property type="entry name" value="MIP08469P"/>
    <property type="match status" value="1"/>
</dbReference>
<comment type="subcellular location">
    <subcellularLocation>
        <location evidence="1">Cell membrane</location>
        <topology evidence="1">Lipid-anchor</topology>
    </subcellularLocation>
</comment>
<dbReference type="EMBL" id="UYJE01004339">
    <property type="protein sequence ID" value="VDI27189.1"/>
    <property type="molecule type" value="Genomic_DNA"/>
</dbReference>
<evidence type="ECO:0000256" key="1">
    <source>
        <dbReference type="ARBA" id="ARBA00004193"/>
    </source>
</evidence>
<dbReference type="GO" id="GO:0005886">
    <property type="term" value="C:plasma membrane"/>
    <property type="evidence" value="ECO:0007669"/>
    <property type="project" value="UniProtKB-SubCell"/>
</dbReference>
<evidence type="ECO:0000256" key="7">
    <source>
        <dbReference type="ARBA" id="ARBA00023288"/>
    </source>
</evidence>
<dbReference type="GO" id="GO:0005525">
    <property type="term" value="F:GTP binding"/>
    <property type="evidence" value="ECO:0007669"/>
    <property type="project" value="UniProtKB-KW"/>
</dbReference>
<dbReference type="PROSITE" id="PS51421">
    <property type="entry name" value="RAS"/>
    <property type="match status" value="1"/>
</dbReference>
<evidence type="ECO:0000256" key="6">
    <source>
        <dbReference type="ARBA" id="ARBA00023136"/>
    </source>
</evidence>
<name>A0A8B6E2G7_MYTGA</name>
<protein>
    <recommendedName>
        <fullName evidence="13">GTP-binding protein Rhes</fullName>
    </recommendedName>
</protein>
<keyword evidence="7" id="KW-0449">Lipoprotein</keyword>
<dbReference type="PROSITE" id="PS51419">
    <property type="entry name" value="RAB"/>
    <property type="match status" value="1"/>
</dbReference>
<accession>A0A8B6E2G7</accession>
<keyword evidence="2" id="KW-1003">Cell membrane</keyword>
<feature type="region of interest" description="Disordered" evidence="10">
    <location>
        <begin position="190"/>
        <end position="216"/>
    </location>
</feature>
<dbReference type="PRINTS" id="PR00449">
    <property type="entry name" value="RASTRNSFRMNG"/>
</dbReference>
<dbReference type="SMART" id="SM00175">
    <property type="entry name" value="RAB"/>
    <property type="match status" value="1"/>
</dbReference>
<proteinExistence type="inferred from homology"/>
<dbReference type="PROSITE" id="PS51420">
    <property type="entry name" value="RHO"/>
    <property type="match status" value="1"/>
</dbReference>
<dbReference type="GO" id="GO:0003924">
    <property type="term" value="F:GTPase activity"/>
    <property type="evidence" value="ECO:0007669"/>
    <property type="project" value="InterPro"/>
</dbReference>
<dbReference type="AlphaFoldDB" id="A0A8B6E2G7"/>
<evidence type="ECO:0000256" key="8">
    <source>
        <dbReference type="ARBA" id="ARBA00023289"/>
    </source>
</evidence>
<dbReference type="SMART" id="SM00174">
    <property type="entry name" value="RHO"/>
    <property type="match status" value="1"/>
</dbReference>
<dbReference type="SMART" id="SM00173">
    <property type="entry name" value="RAS"/>
    <property type="match status" value="1"/>
</dbReference>